<dbReference type="EMBL" id="JAAOCD010000006">
    <property type="protein sequence ID" value="NHK99368.1"/>
    <property type="molecule type" value="Genomic_DNA"/>
</dbReference>
<protein>
    <submittedName>
        <fullName evidence="2">Lipase</fullName>
    </submittedName>
</protein>
<feature type="chain" id="PRO_5046835699" evidence="1">
    <location>
        <begin position="20"/>
        <end position="387"/>
    </location>
</feature>
<keyword evidence="3" id="KW-1185">Reference proteome</keyword>
<dbReference type="SUPFAM" id="SSF52266">
    <property type="entry name" value="SGNH hydrolase"/>
    <property type="match status" value="1"/>
</dbReference>
<dbReference type="PROSITE" id="PS51257">
    <property type="entry name" value="PROKAR_LIPOPROTEIN"/>
    <property type="match status" value="1"/>
</dbReference>
<keyword evidence="1" id="KW-0732">Signal</keyword>
<dbReference type="InterPro" id="IPR036514">
    <property type="entry name" value="SGNH_hydro_sf"/>
</dbReference>
<proteinExistence type="predicted"/>
<name>A0ABX0HWJ9_9BURK</name>
<dbReference type="CDD" id="cd01847">
    <property type="entry name" value="Triacylglycerol_lipase_like"/>
    <property type="match status" value="1"/>
</dbReference>
<gene>
    <name evidence="2" type="ORF">G7087_13365</name>
</gene>
<reference evidence="2 3" key="1">
    <citation type="submission" date="2020-03" db="EMBL/GenBank/DDBJ databases">
        <title>Rubrivivax benzoatilyticus JA2 (sequenced after 10 years sub-culturing).</title>
        <authorList>
            <person name="Gupta D."/>
            <person name="Chintalapati S."/>
            <person name="Chintalapati V.R."/>
        </authorList>
    </citation>
    <scope>NUCLEOTIDE SEQUENCE [LARGE SCALE GENOMIC DNA]</scope>
    <source>
        <strain evidence="2 3">JA2-Mal</strain>
    </source>
</reference>
<feature type="signal peptide" evidence="1">
    <location>
        <begin position="1"/>
        <end position="19"/>
    </location>
</feature>
<dbReference type="Pfam" id="PF00657">
    <property type="entry name" value="Lipase_GDSL"/>
    <property type="match status" value="1"/>
</dbReference>
<dbReference type="InterPro" id="IPR001087">
    <property type="entry name" value="GDSL"/>
</dbReference>
<evidence type="ECO:0000256" key="1">
    <source>
        <dbReference type="SAM" id="SignalP"/>
    </source>
</evidence>
<dbReference type="Gene3D" id="3.40.50.1110">
    <property type="entry name" value="SGNH hydrolase"/>
    <property type="match status" value="1"/>
</dbReference>
<sequence length="387" mass="39981">MMKMRRGVLAAAVSAALLAACGGGNPDPASDGPSGAPTTLGSFTAVVSFGDSLSDVGTYAPKTGPLGGKFTTNLAGTDGYIWVEHVADALGLAVTPAMTGFAGLPSTDCPAANNTCTGFAQGGSRVTNPVGIGRDGGALTVPVVTQIDNYLASERFGHTFKDTDLILIWAGNNDAFVQLNTFATTVQAIQAQVIAGEISAERGNKLMYDAQSAAQEGVKEAALELAGYVKTKILANGGKYVAIGNLPNSALTPRFQAYPASIQGVLKTITETFNFWLKAGLDGQPVQILDMAAIGASVYANPGSWNITTPACSVQKIFDFTGEAIKDGSSLFCNATPGFPFNGLVDGADPSTWFFADGVHPSTGGHAYYARQVLAQLRSFGWIAADD</sequence>
<comment type="caution">
    <text evidence="2">The sequence shown here is derived from an EMBL/GenBank/DDBJ whole genome shotgun (WGS) entry which is preliminary data.</text>
</comment>
<dbReference type="Proteomes" id="UP000802098">
    <property type="component" value="Unassembled WGS sequence"/>
</dbReference>
<evidence type="ECO:0000313" key="3">
    <source>
        <dbReference type="Proteomes" id="UP000802098"/>
    </source>
</evidence>
<organism evidence="2 3">
    <name type="scientific">Rubrivivax benzoatilyticus</name>
    <dbReference type="NCBI Taxonomy" id="316997"/>
    <lineage>
        <taxon>Bacteria</taxon>
        <taxon>Pseudomonadati</taxon>
        <taxon>Pseudomonadota</taxon>
        <taxon>Betaproteobacteria</taxon>
        <taxon>Burkholderiales</taxon>
        <taxon>Sphaerotilaceae</taxon>
        <taxon>Rubrivivax</taxon>
    </lineage>
</organism>
<evidence type="ECO:0000313" key="2">
    <source>
        <dbReference type="EMBL" id="NHK99368.1"/>
    </source>
</evidence>
<accession>A0ABX0HWJ9</accession>